<dbReference type="InterPro" id="IPR051679">
    <property type="entry name" value="DASS-Related_Transporters"/>
</dbReference>
<evidence type="ECO:0000256" key="7">
    <source>
        <dbReference type="SAM" id="Phobius"/>
    </source>
</evidence>
<feature type="transmembrane region" description="Helical" evidence="7">
    <location>
        <begin position="535"/>
        <end position="555"/>
    </location>
</feature>
<proteinExistence type="predicted"/>
<feature type="transmembrane region" description="Helical" evidence="7">
    <location>
        <begin position="407"/>
        <end position="440"/>
    </location>
</feature>
<dbReference type="InterPro" id="IPR006037">
    <property type="entry name" value="RCK_C"/>
</dbReference>
<dbReference type="GO" id="GO:0006813">
    <property type="term" value="P:potassium ion transport"/>
    <property type="evidence" value="ECO:0007669"/>
    <property type="project" value="InterPro"/>
</dbReference>
<evidence type="ECO:0000256" key="3">
    <source>
        <dbReference type="ARBA" id="ARBA00022692"/>
    </source>
</evidence>
<dbReference type="PANTHER" id="PTHR43652:SF2">
    <property type="entry name" value="BASIC AMINO ACID ANTIPORTER YFCC-RELATED"/>
    <property type="match status" value="1"/>
</dbReference>
<evidence type="ECO:0000313" key="9">
    <source>
        <dbReference type="EMBL" id="QDG52874.1"/>
    </source>
</evidence>
<keyword evidence="10" id="KW-1185">Reference proteome</keyword>
<dbReference type="OrthoDB" id="9765532at2"/>
<evidence type="ECO:0000256" key="6">
    <source>
        <dbReference type="ARBA" id="ARBA00023136"/>
    </source>
</evidence>
<dbReference type="PANTHER" id="PTHR43652">
    <property type="entry name" value="BASIC AMINO ACID ANTIPORTER YFCC-RELATED"/>
    <property type="match status" value="1"/>
</dbReference>
<feature type="transmembrane region" description="Helical" evidence="7">
    <location>
        <begin position="482"/>
        <end position="502"/>
    </location>
</feature>
<name>A0A4Y6PX21_PERCE</name>
<dbReference type="InterPro" id="IPR036721">
    <property type="entry name" value="RCK_C_sf"/>
</dbReference>
<dbReference type="Pfam" id="PF02080">
    <property type="entry name" value="TrkA_C"/>
    <property type="match status" value="1"/>
</dbReference>
<organism evidence="9 10">
    <name type="scientific">Persicimonas caeni</name>
    <dbReference type="NCBI Taxonomy" id="2292766"/>
    <lineage>
        <taxon>Bacteria</taxon>
        <taxon>Deltaproteobacteria</taxon>
        <taxon>Bradymonadales</taxon>
        <taxon>Bradymonadaceae</taxon>
        <taxon>Persicimonas</taxon>
    </lineage>
</organism>
<dbReference type="GO" id="GO:0008324">
    <property type="term" value="F:monoatomic cation transmembrane transporter activity"/>
    <property type="evidence" value="ECO:0007669"/>
    <property type="project" value="InterPro"/>
</dbReference>
<evidence type="ECO:0000256" key="5">
    <source>
        <dbReference type="ARBA" id="ARBA00022989"/>
    </source>
</evidence>
<accession>A0A4Y6PX21</accession>
<feature type="transmembrane region" description="Helical" evidence="7">
    <location>
        <begin position="184"/>
        <end position="204"/>
    </location>
</feature>
<keyword evidence="5 7" id="KW-1133">Transmembrane helix</keyword>
<feature type="transmembrane region" description="Helical" evidence="7">
    <location>
        <begin position="452"/>
        <end position="470"/>
    </location>
</feature>
<keyword evidence="4" id="KW-0677">Repeat</keyword>
<dbReference type="PROSITE" id="PS51202">
    <property type="entry name" value="RCK_C"/>
    <property type="match status" value="2"/>
</dbReference>
<dbReference type="CDD" id="cd01115">
    <property type="entry name" value="SLC13_permease"/>
    <property type="match status" value="1"/>
</dbReference>
<dbReference type="EMBL" id="CP041186">
    <property type="protein sequence ID" value="QDG52874.1"/>
    <property type="molecule type" value="Genomic_DNA"/>
</dbReference>
<dbReference type="RefSeq" id="WP_141199335.1">
    <property type="nucleotide sequence ID" value="NZ_CP041186.1"/>
</dbReference>
<keyword evidence="6 7" id="KW-0472">Membrane</keyword>
<dbReference type="InterPro" id="IPR004680">
    <property type="entry name" value="Cit_transptr-like_dom"/>
</dbReference>
<dbReference type="AlphaFoldDB" id="A0A4Y6PX21"/>
<keyword evidence="2" id="KW-0813">Transport</keyword>
<evidence type="ECO:0000256" key="1">
    <source>
        <dbReference type="ARBA" id="ARBA00004141"/>
    </source>
</evidence>
<dbReference type="Proteomes" id="UP000315995">
    <property type="component" value="Chromosome"/>
</dbReference>
<dbReference type="SUPFAM" id="SSF116726">
    <property type="entry name" value="TrkA C-terminal domain-like"/>
    <property type="match status" value="2"/>
</dbReference>
<sequence>MTTAVLVVLGILLLAVVLFITEVIPVDQTALGIMVLLALLGPWTGISPQEAISGFSNPATITVLAMLILSEGVRRTGAVQLLGQWLSGFAKDSEMRQLGVTIALPGLSSGFLNNTPIVALMVPVVSDMAHRGRVSPSKLLIPLSYASMLGGMLTVVGTSTNLLASNVSERLLGHPFSMFEFFELGLLVLVSGAIFMMTLGPRLLPERIKPDESFLDEYGMMPYLAKLQVAEGAAVLGRTIRVVLDESELDVDILQLIRDDKVFRQPLGAKQFAAGDILVVRARRQTLDRLSAMYGLEMMPAVLSEEDIEISDEPHELAEIVIPSGSTMVGKPLSELAVLEQLNARLLAIRRRAEVLHDRIENVPLASGDTLLVQVPSGAWKDSESTHDFLLLKSDQPKQYRYDKIPVAVAILVGVVIAASIGLAPIVISALAGVVLMGLFGVLRPQELYESVRWDIIFLLAGVIPLGMALEESGAASLLGHAVAEVATVLPALGVLWVLYMITSLVTAFISNNASVLLLLPVAFETAVEIGAEPFSFILAVTFAASAAFISPLGYQTNLFVYGPGGYKVTDYVRLGLPLQLVCSVVTVLGIWMIWGV</sequence>
<keyword evidence="3 7" id="KW-0812">Transmembrane</keyword>
<evidence type="ECO:0000313" key="10">
    <source>
        <dbReference type="Proteomes" id="UP000315995"/>
    </source>
</evidence>
<feature type="domain" description="RCK C-terminal" evidence="8">
    <location>
        <begin position="212"/>
        <end position="296"/>
    </location>
</feature>
<reference evidence="9 10" key="1">
    <citation type="submission" date="2019-06" db="EMBL/GenBank/DDBJ databases">
        <title>Persicimonas caeni gen. nov., sp. nov., a predatory bacterium isolated from solar saltern.</title>
        <authorList>
            <person name="Wang S."/>
        </authorList>
    </citation>
    <scope>NUCLEOTIDE SEQUENCE [LARGE SCALE GENOMIC DNA]</scope>
    <source>
        <strain evidence="9 10">YN101</strain>
    </source>
</reference>
<protein>
    <submittedName>
        <fullName evidence="9">SLC13 family permease</fullName>
    </submittedName>
</protein>
<evidence type="ECO:0000259" key="8">
    <source>
        <dbReference type="PROSITE" id="PS51202"/>
    </source>
</evidence>
<dbReference type="GO" id="GO:0005886">
    <property type="term" value="C:plasma membrane"/>
    <property type="evidence" value="ECO:0007669"/>
    <property type="project" value="TreeGrafter"/>
</dbReference>
<comment type="subcellular location">
    <subcellularLocation>
        <location evidence="1">Membrane</location>
        <topology evidence="1">Multi-pass membrane protein</topology>
    </subcellularLocation>
</comment>
<feature type="transmembrane region" description="Helical" evidence="7">
    <location>
        <begin position="575"/>
        <end position="595"/>
    </location>
</feature>
<evidence type="ECO:0000256" key="2">
    <source>
        <dbReference type="ARBA" id="ARBA00022448"/>
    </source>
</evidence>
<dbReference type="Pfam" id="PF03600">
    <property type="entry name" value="CitMHS"/>
    <property type="match status" value="1"/>
</dbReference>
<gene>
    <name evidence="9" type="ORF">FIV42_19640</name>
</gene>
<feature type="transmembrane region" description="Helical" evidence="7">
    <location>
        <begin position="139"/>
        <end position="164"/>
    </location>
</feature>
<evidence type="ECO:0000256" key="4">
    <source>
        <dbReference type="ARBA" id="ARBA00022737"/>
    </source>
</evidence>
<feature type="domain" description="RCK C-terminal" evidence="8">
    <location>
        <begin position="305"/>
        <end position="389"/>
    </location>
</feature>
<dbReference type="Gene3D" id="3.30.70.1450">
    <property type="entry name" value="Regulator of K+ conductance, C-terminal domain"/>
    <property type="match status" value="2"/>
</dbReference>
<accession>A0A5B8YD31</accession>